<dbReference type="CDD" id="cd09609">
    <property type="entry name" value="M3B_PepF"/>
    <property type="match status" value="1"/>
</dbReference>
<evidence type="ECO:0000256" key="6">
    <source>
        <dbReference type="RuleBase" id="RU368091"/>
    </source>
</evidence>
<comment type="similarity">
    <text evidence="6">Belongs to the peptidase M3B family.</text>
</comment>
<feature type="domain" description="Peptidase M3A/M3B catalytic" evidence="7">
    <location>
        <begin position="201"/>
        <end position="581"/>
    </location>
</feature>
<dbReference type="InterPro" id="IPR034009">
    <property type="entry name" value="M3B_PepF_4"/>
</dbReference>
<evidence type="ECO:0000259" key="8">
    <source>
        <dbReference type="Pfam" id="PF08439"/>
    </source>
</evidence>
<evidence type="ECO:0000256" key="2">
    <source>
        <dbReference type="ARBA" id="ARBA00022723"/>
    </source>
</evidence>
<keyword evidence="2 6" id="KW-0479">Metal-binding</keyword>
<dbReference type="EC" id="3.4.24.-" evidence="6"/>
<evidence type="ECO:0000256" key="5">
    <source>
        <dbReference type="ARBA" id="ARBA00023049"/>
    </source>
</evidence>
<keyword evidence="10" id="KW-1185">Reference proteome</keyword>
<dbReference type="Pfam" id="PF08439">
    <property type="entry name" value="Peptidase_M3_N"/>
    <property type="match status" value="1"/>
</dbReference>
<dbReference type="EMBL" id="OFSM01000007">
    <property type="protein sequence ID" value="SOY29017.1"/>
    <property type="molecule type" value="Genomic_DNA"/>
</dbReference>
<sequence length="600" mass="68811">MEPISRRDVPVELTWDLSSIYATEEEMFADMEKLKNLGDRIVRDYKGKLNTPQTINACLDDLREVYRLNILTGSYCNLAVSVDYYDSYNQERDEKHSRQSAEIFSSLSFIDSEIIEQEESVLQEAIALATDNKLYLQDILRNKPHQLHPETERALAALSQSLHAPYQIYNMAKLADMKFDSFTVGEKEYPLGYSLFEDDYEYEKDTDVRRTAFAAFSRKISQYENVTAAAYNTQVQTEKTMATLRGFDSVFDSLLFGQKVTREMYDRQIDLITEKLSPHMRRYARLLKRIHGLDKMTFADLKIAVDPEYDPKVTIEESRNYIEKGLSILGEEYVEMVRIAYRDRWVDFAQNAGKSTGGFCASPYGTNSFILLTWNNRMADVFTLAHELGHAGHFKACNKAQSLFDTNVSTYFVEAPSTINELLMAHYLLKTNPDPRFRRWVLSCMISNTYYHNFVTHLMEAAYQREVYRIVDAGGSVNAETLNRLMKETLQKFWGEDVEISDDAAHTWMRQPHYYMGLYSYTYSAGLTVATEVCRRIETEGQPAVDDWKKVLAAGGTLDPMGLAALAGIDISTDQPLLNTIATIGEMIEEIETLTDELEE</sequence>
<dbReference type="InterPro" id="IPR001567">
    <property type="entry name" value="Pept_M3A_M3B_dom"/>
</dbReference>
<dbReference type="GO" id="GO:0004222">
    <property type="term" value="F:metalloendopeptidase activity"/>
    <property type="evidence" value="ECO:0007669"/>
    <property type="project" value="UniProtKB-UniRule"/>
</dbReference>
<dbReference type="OrthoDB" id="9766487at2"/>
<dbReference type="GO" id="GO:0006508">
    <property type="term" value="P:proteolysis"/>
    <property type="evidence" value="ECO:0007669"/>
    <property type="project" value="UniProtKB-KW"/>
</dbReference>
<evidence type="ECO:0000313" key="9">
    <source>
        <dbReference type="EMBL" id="SOY29017.1"/>
    </source>
</evidence>
<dbReference type="NCBIfam" id="TIGR00181">
    <property type="entry name" value="pepF"/>
    <property type="match status" value="1"/>
</dbReference>
<comment type="function">
    <text evidence="6">Has oligopeptidase activity and degrades a variety of small bioactive peptides.</text>
</comment>
<dbReference type="InterPro" id="IPR045090">
    <property type="entry name" value="Pept_M3A_M3B"/>
</dbReference>
<dbReference type="AlphaFoldDB" id="A0A2K4ZEX5"/>
<accession>A0A2K4ZEX5</accession>
<reference evidence="9 10" key="1">
    <citation type="submission" date="2018-01" db="EMBL/GenBank/DDBJ databases">
        <authorList>
            <person name="Gaut B.S."/>
            <person name="Morton B.R."/>
            <person name="Clegg M.T."/>
            <person name="Duvall M.R."/>
        </authorList>
    </citation>
    <scope>NUCLEOTIDE SEQUENCE [LARGE SCALE GENOMIC DNA]</scope>
    <source>
        <strain evidence="9">GP69</strain>
    </source>
</reference>
<proteinExistence type="inferred from homology"/>
<evidence type="ECO:0000256" key="4">
    <source>
        <dbReference type="ARBA" id="ARBA00022833"/>
    </source>
</evidence>
<gene>
    <name evidence="9" type="primary">pepF1_2</name>
    <name evidence="9" type="ORF">AMURIS_01732</name>
</gene>
<evidence type="ECO:0000259" key="7">
    <source>
        <dbReference type="Pfam" id="PF01432"/>
    </source>
</evidence>
<feature type="domain" description="Oligopeptidase F N-terminal" evidence="8">
    <location>
        <begin position="113"/>
        <end position="179"/>
    </location>
</feature>
<name>A0A2K4ZEX5_9FIRM</name>
<dbReference type="PANTHER" id="PTHR11804:SF45">
    <property type="entry name" value="SIMILAR TO OLIGOENDOPEPTIDASE"/>
    <property type="match status" value="1"/>
</dbReference>
<dbReference type="Pfam" id="PF01432">
    <property type="entry name" value="Peptidase_M3"/>
    <property type="match status" value="1"/>
</dbReference>
<keyword evidence="3 6" id="KW-0378">Hydrolase</keyword>
<dbReference type="GO" id="GO:0006518">
    <property type="term" value="P:peptide metabolic process"/>
    <property type="evidence" value="ECO:0007669"/>
    <property type="project" value="TreeGrafter"/>
</dbReference>
<protein>
    <recommendedName>
        <fullName evidence="6">Oligopeptidase F</fullName>
        <ecNumber evidence="6">3.4.24.-</ecNumber>
    </recommendedName>
</protein>
<evidence type="ECO:0000256" key="3">
    <source>
        <dbReference type="ARBA" id="ARBA00022801"/>
    </source>
</evidence>
<dbReference type="Proteomes" id="UP000236311">
    <property type="component" value="Unassembled WGS sequence"/>
</dbReference>
<dbReference type="SUPFAM" id="SSF55486">
    <property type="entry name" value="Metalloproteases ('zincins'), catalytic domain"/>
    <property type="match status" value="1"/>
</dbReference>
<dbReference type="PANTHER" id="PTHR11804">
    <property type="entry name" value="PROTEASE M3 THIMET OLIGOPEPTIDASE-RELATED"/>
    <property type="match status" value="1"/>
</dbReference>
<dbReference type="InterPro" id="IPR042088">
    <property type="entry name" value="OligoPept_F_C"/>
</dbReference>
<keyword evidence="5 6" id="KW-0482">Metalloprotease</keyword>
<dbReference type="InterPro" id="IPR013647">
    <property type="entry name" value="OligopepF_N_dom"/>
</dbReference>
<evidence type="ECO:0000313" key="10">
    <source>
        <dbReference type="Proteomes" id="UP000236311"/>
    </source>
</evidence>
<dbReference type="InterPro" id="IPR004438">
    <property type="entry name" value="Peptidase_M3B"/>
</dbReference>
<organism evidence="9 10">
    <name type="scientific">Acetatifactor muris</name>
    <dbReference type="NCBI Taxonomy" id="879566"/>
    <lineage>
        <taxon>Bacteria</taxon>
        <taxon>Bacillati</taxon>
        <taxon>Bacillota</taxon>
        <taxon>Clostridia</taxon>
        <taxon>Lachnospirales</taxon>
        <taxon>Lachnospiraceae</taxon>
        <taxon>Acetatifactor</taxon>
    </lineage>
</organism>
<dbReference type="Gene3D" id="1.20.140.70">
    <property type="entry name" value="Oligopeptidase f, N-terminal domain"/>
    <property type="match status" value="1"/>
</dbReference>
<comment type="cofactor">
    <cofactor evidence="6">
        <name>Zn(2+)</name>
        <dbReference type="ChEBI" id="CHEBI:29105"/>
    </cofactor>
    <text evidence="6">Binds 1 zinc ion.</text>
</comment>
<evidence type="ECO:0000256" key="1">
    <source>
        <dbReference type="ARBA" id="ARBA00022670"/>
    </source>
</evidence>
<dbReference type="RefSeq" id="WP_103239083.1">
    <property type="nucleotide sequence ID" value="NZ_JANJZD010000022.1"/>
</dbReference>
<dbReference type="Gene3D" id="1.10.1370.20">
    <property type="entry name" value="Oligoendopeptidase f, C-terminal domain"/>
    <property type="match status" value="1"/>
</dbReference>
<keyword evidence="4 6" id="KW-0862">Zinc</keyword>
<dbReference type="GO" id="GO:0046872">
    <property type="term" value="F:metal ion binding"/>
    <property type="evidence" value="ECO:0007669"/>
    <property type="project" value="UniProtKB-UniRule"/>
</dbReference>
<keyword evidence="1 6" id="KW-0645">Protease</keyword>